<gene>
    <name evidence="1" type="ORF">llap_6781</name>
</gene>
<evidence type="ECO:0000313" key="2">
    <source>
        <dbReference type="Proteomes" id="UP000233556"/>
    </source>
</evidence>
<name>A0A2I0UA64_LIMLA</name>
<reference evidence="2" key="1">
    <citation type="submission" date="2017-11" db="EMBL/GenBank/DDBJ databases">
        <authorList>
            <person name="Lima N.C."/>
            <person name="Parody-Merino A.M."/>
            <person name="Battley P.F."/>
            <person name="Fidler A.E."/>
            <person name="Prosdocimi F."/>
        </authorList>
    </citation>
    <scope>NUCLEOTIDE SEQUENCE [LARGE SCALE GENOMIC DNA]</scope>
</reference>
<dbReference type="AlphaFoldDB" id="A0A2I0UA64"/>
<evidence type="ECO:0000313" key="1">
    <source>
        <dbReference type="EMBL" id="PKU42901.1"/>
    </source>
</evidence>
<dbReference type="Proteomes" id="UP000233556">
    <property type="component" value="Unassembled WGS sequence"/>
</dbReference>
<keyword evidence="2" id="KW-1185">Reference proteome</keyword>
<sequence>MLECVQGCWSGPSALEVLTTVIVQVKSDVLPDGSRYRGDELNGPVAAETVQPMPASCASSWNSQRGGNLDVRREFSPADGAAQMPLGPKGKEIMDLYSHS</sequence>
<protein>
    <submittedName>
        <fullName evidence="1">Uncharacterized protein</fullName>
    </submittedName>
</protein>
<accession>A0A2I0UA64</accession>
<dbReference type="EMBL" id="KZ505949">
    <property type="protein sequence ID" value="PKU42901.1"/>
    <property type="molecule type" value="Genomic_DNA"/>
</dbReference>
<proteinExistence type="predicted"/>
<organism evidence="1 2">
    <name type="scientific">Limosa lapponica baueri</name>
    <dbReference type="NCBI Taxonomy" id="1758121"/>
    <lineage>
        <taxon>Eukaryota</taxon>
        <taxon>Metazoa</taxon>
        <taxon>Chordata</taxon>
        <taxon>Craniata</taxon>
        <taxon>Vertebrata</taxon>
        <taxon>Euteleostomi</taxon>
        <taxon>Archelosauria</taxon>
        <taxon>Archosauria</taxon>
        <taxon>Dinosauria</taxon>
        <taxon>Saurischia</taxon>
        <taxon>Theropoda</taxon>
        <taxon>Coelurosauria</taxon>
        <taxon>Aves</taxon>
        <taxon>Neognathae</taxon>
        <taxon>Neoaves</taxon>
        <taxon>Charadriiformes</taxon>
        <taxon>Scolopacidae</taxon>
        <taxon>Limosa</taxon>
    </lineage>
</organism>
<reference evidence="2" key="2">
    <citation type="submission" date="2017-12" db="EMBL/GenBank/DDBJ databases">
        <title>Genome sequence of the Bar-tailed Godwit (Limosa lapponica baueri).</title>
        <authorList>
            <person name="Lima N.C.B."/>
            <person name="Parody-Merino A.M."/>
            <person name="Battley P.F."/>
            <person name="Fidler A.E."/>
            <person name="Prosdocimi F."/>
        </authorList>
    </citation>
    <scope>NUCLEOTIDE SEQUENCE [LARGE SCALE GENOMIC DNA]</scope>
</reference>